<dbReference type="KEGG" id="dae:Dtox_2634"/>
<evidence type="ECO:0000313" key="2">
    <source>
        <dbReference type="Proteomes" id="UP000002217"/>
    </source>
</evidence>
<sequence length="44" mass="5297">MLEMESLQKSISESPDVKNKNLLKKKIRETGIRYSITMEKRMRR</sequence>
<reference evidence="1 2" key="1">
    <citation type="journal article" date="2009" name="Stand. Genomic Sci.">
        <title>Complete genome sequence of Desulfotomaculum acetoxidans type strain (5575).</title>
        <authorList>
            <person name="Spring S."/>
            <person name="Lapidus A."/>
            <person name="Schroder M."/>
            <person name="Gleim D."/>
            <person name="Sims D."/>
            <person name="Meincke L."/>
            <person name="Glavina Del Rio T."/>
            <person name="Tice H."/>
            <person name="Copeland A."/>
            <person name="Cheng J.F."/>
            <person name="Lucas S."/>
            <person name="Chen F."/>
            <person name="Nolan M."/>
            <person name="Bruce D."/>
            <person name="Goodwin L."/>
            <person name="Pitluck S."/>
            <person name="Ivanova N."/>
            <person name="Mavromatis K."/>
            <person name="Mikhailova N."/>
            <person name="Pati A."/>
            <person name="Chen A."/>
            <person name="Palaniappan K."/>
            <person name="Land M."/>
            <person name="Hauser L."/>
            <person name="Chang Y.J."/>
            <person name="Jeffries C.D."/>
            <person name="Chain P."/>
            <person name="Saunders E."/>
            <person name="Brettin T."/>
            <person name="Detter J.C."/>
            <person name="Goker M."/>
            <person name="Bristow J."/>
            <person name="Eisen J.A."/>
            <person name="Markowitz V."/>
            <person name="Hugenholtz P."/>
            <person name="Kyrpides N.C."/>
            <person name="Klenk H.P."/>
            <person name="Han C."/>
        </authorList>
    </citation>
    <scope>NUCLEOTIDE SEQUENCE [LARGE SCALE GENOMIC DNA]</scope>
    <source>
        <strain evidence="2">ATCC 49208 / DSM 771 / VKM B-1644</strain>
    </source>
</reference>
<organism evidence="1 2">
    <name type="scientific">Desulfofarcimen acetoxidans (strain ATCC 49208 / DSM 771 / KCTC 5769 / VKM B-1644 / 5575)</name>
    <name type="common">Desulfotomaculum acetoxidans</name>
    <dbReference type="NCBI Taxonomy" id="485916"/>
    <lineage>
        <taxon>Bacteria</taxon>
        <taxon>Bacillati</taxon>
        <taxon>Bacillota</taxon>
        <taxon>Clostridia</taxon>
        <taxon>Eubacteriales</taxon>
        <taxon>Peptococcaceae</taxon>
        <taxon>Desulfofarcimen</taxon>
    </lineage>
</organism>
<name>C8W127_DESAS</name>
<gene>
    <name evidence="1" type="ordered locus">Dtox_2634</name>
</gene>
<dbReference type="Proteomes" id="UP000002217">
    <property type="component" value="Chromosome"/>
</dbReference>
<keyword evidence="2" id="KW-1185">Reference proteome</keyword>
<evidence type="ECO:0000313" key="1">
    <source>
        <dbReference type="EMBL" id="ACV63423.1"/>
    </source>
</evidence>
<dbReference type="AlphaFoldDB" id="C8W127"/>
<accession>C8W127</accession>
<proteinExistence type="predicted"/>
<dbReference type="RefSeq" id="WP_015758117.1">
    <property type="nucleotide sequence ID" value="NC_013216.1"/>
</dbReference>
<dbReference type="EMBL" id="CP001720">
    <property type="protein sequence ID" value="ACV63423.1"/>
    <property type="molecule type" value="Genomic_DNA"/>
</dbReference>
<protein>
    <submittedName>
        <fullName evidence="1">Uncharacterized protein</fullName>
    </submittedName>
</protein>
<dbReference type="HOGENOM" id="CLU_3215283_0_0_9"/>
<dbReference type="STRING" id="485916.Dtox_2634"/>